<keyword evidence="3" id="KW-1185">Reference proteome</keyword>
<protein>
    <recommendedName>
        <fullName evidence="4">Zinc finger, CCHC-type</fullName>
    </recommendedName>
</protein>
<evidence type="ECO:0000313" key="2">
    <source>
        <dbReference type="EMBL" id="GJT61344.1"/>
    </source>
</evidence>
<gene>
    <name evidence="2" type="ORF">Tco_1004877</name>
</gene>
<evidence type="ECO:0008006" key="4">
    <source>
        <dbReference type="Google" id="ProtNLM"/>
    </source>
</evidence>
<accession>A0ABQ5FE64</accession>
<name>A0ABQ5FE64_9ASTR</name>
<organism evidence="2 3">
    <name type="scientific">Tanacetum coccineum</name>
    <dbReference type="NCBI Taxonomy" id="301880"/>
    <lineage>
        <taxon>Eukaryota</taxon>
        <taxon>Viridiplantae</taxon>
        <taxon>Streptophyta</taxon>
        <taxon>Embryophyta</taxon>
        <taxon>Tracheophyta</taxon>
        <taxon>Spermatophyta</taxon>
        <taxon>Magnoliopsida</taxon>
        <taxon>eudicotyledons</taxon>
        <taxon>Gunneridae</taxon>
        <taxon>Pentapetalae</taxon>
        <taxon>asterids</taxon>
        <taxon>campanulids</taxon>
        <taxon>Asterales</taxon>
        <taxon>Asteraceae</taxon>
        <taxon>Asteroideae</taxon>
        <taxon>Anthemideae</taxon>
        <taxon>Anthemidinae</taxon>
        <taxon>Tanacetum</taxon>
    </lineage>
</organism>
<feature type="compositionally biased region" description="Polar residues" evidence="1">
    <location>
        <begin position="257"/>
        <end position="293"/>
    </location>
</feature>
<comment type="caution">
    <text evidence="2">The sequence shown here is derived from an EMBL/GenBank/DDBJ whole genome shotgun (WGS) entry which is preliminary data.</text>
</comment>
<proteinExistence type="predicted"/>
<dbReference type="Proteomes" id="UP001151760">
    <property type="component" value="Unassembled WGS sequence"/>
</dbReference>
<feature type="region of interest" description="Disordered" evidence="1">
    <location>
        <begin position="253"/>
        <end position="293"/>
    </location>
</feature>
<sequence>MGDENTIRNLGDYYKPSHEDYRNTIELPKGNNVIPLRSDSIRLVQNGYSFNKLWFEDPNQHLKDFLKLVDSLKLDVEYGERMRLQFYHKSRTNFLIEIEEAIEVDGPKFFYGVGVFIVGCSLGLKSTSIPSSFVGLLILFVKLGNSVNTKFARTSILGKPVLQPHRNQSVVRQPTAFKSERPRISKPRFASQVDVNNDLSKPVTTHYLPREREPAVVNPHYVIASNESRNSSKNMPRFSSNDMVHNHYLDEARKKTQANGRNSEPSVMPSSRSQRTTNDCKPKPRSNTQTSRN</sequence>
<evidence type="ECO:0000256" key="1">
    <source>
        <dbReference type="SAM" id="MobiDB-lite"/>
    </source>
</evidence>
<reference evidence="2" key="2">
    <citation type="submission" date="2022-01" db="EMBL/GenBank/DDBJ databases">
        <authorList>
            <person name="Yamashiro T."/>
            <person name="Shiraishi A."/>
            <person name="Satake H."/>
            <person name="Nakayama K."/>
        </authorList>
    </citation>
    <scope>NUCLEOTIDE SEQUENCE</scope>
</reference>
<reference evidence="2" key="1">
    <citation type="journal article" date="2022" name="Int. J. Mol. Sci.">
        <title>Draft Genome of Tanacetum Coccineum: Genomic Comparison of Closely Related Tanacetum-Family Plants.</title>
        <authorList>
            <person name="Yamashiro T."/>
            <person name="Shiraishi A."/>
            <person name="Nakayama K."/>
            <person name="Satake H."/>
        </authorList>
    </citation>
    <scope>NUCLEOTIDE SEQUENCE</scope>
</reference>
<dbReference type="EMBL" id="BQNB010017280">
    <property type="protein sequence ID" value="GJT61344.1"/>
    <property type="molecule type" value="Genomic_DNA"/>
</dbReference>
<evidence type="ECO:0000313" key="3">
    <source>
        <dbReference type="Proteomes" id="UP001151760"/>
    </source>
</evidence>